<evidence type="ECO:0000313" key="1">
    <source>
        <dbReference type="EMBL" id="MBW5482085.1"/>
    </source>
</evidence>
<protein>
    <submittedName>
        <fullName evidence="1">Uncharacterized protein</fullName>
    </submittedName>
</protein>
<evidence type="ECO:0000313" key="2">
    <source>
        <dbReference type="Proteomes" id="UP000812013"/>
    </source>
</evidence>
<gene>
    <name evidence="1" type="ORF">GPJ59_09365</name>
</gene>
<accession>A0ABS6Z2V3</accession>
<dbReference type="RefSeq" id="WP_219666012.1">
    <property type="nucleotide sequence ID" value="NZ_WTFF01000044.1"/>
</dbReference>
<comment type="caution">
    <text evidence="1">The sequence shown here is derived from an EMBL/GenBank/DDBJ whole genome shotgun (WGS) entry which is preliminary data.</text>
</comment>
<name>A0ABS6Z2V3_9ACTN</name>
<organism evidence="1 2">
    <name type="scientific">Streptomyces bambusae</name>
    <dbReference type="NCBI Taxonomy" id="1550616"/>
    <lineage>
        <taxon>Bacteria</taxon>
        <taxon>Bacillati</taxon>
        <taxon>Actinomycetota</taxon>
        <taxon>Actinomycetes</taxon>
        <taxon>Kitasatosporales</taxon>
        <taxon>Streptomycetaceae</taxon>
        <taxon>Streptomyces</taxon>
    </lineage>
</organism>
<reference evidence="1 2" key="1">
    <citation type="submission" date="2019-12" db="EMBL/GenBank/DDBJ databases">
        <title>Genome sequence of Streptomyces bambusae.</title>
        <authorList>
            <person name="Bansal K."/>
            <person name="Choksket S."/>
            <person name="Korpole S."/>
            <person name="Patil P.B."/>
        </authorList>
    </citation>
    <scope>NUCLEOTIDE SEQUENCE [LARGE SCALE GENOMIC DNA]</scope>
    <source>
        <strain evidence="1 2">SK60</strain>
    </source>
</reference>
<dbReference type="EMBL" id="WTFF01000044">
    <property type="protein sequence ID" value="MBW5482085.1"/>
    <property type="molecule type" value="Genomic_DNA"/>
</dbReference>
<dbReference type="Proteomes" id="UP000812013">
    <property type="component" value="Unassembled WGS sequence"/>
</dbReference>
<proteinExistence type="predicted"/>
<sequence>MVSKLAAMSGIGHRQARLRGARIACAWVLFKIRTLLIIARGPLLFRDLPDAQNLTASKPGVVGKYPEEATPHMPR</sequence>
<keyword evidence="2" id="KW-1185">Reference proteome</keyword>